<evidence type="ECO:0000256" key="3">
    <source>
        <dbReference type="ARBA" id="ARBA00023237"/>
    </source>
</evidence>
<reference evidence="7 8" key="1">
    <citation type="submission" date="2016-10" db="EMBL/GenBank/DDBJ databases">
        <authorList>
            <person name="de Groot N.N."/>
        </authorList>
    </citation>
    <scope>NUCLEOTIDE SEQUENCE [LARGE SCALE GENOMIC DNA]</scope>
    <source>
        <strain evidence="7 8">DSM 21668</strain>
    </source>
</reference>
<organism evidence="7 8">
    <name type="scientific">Siphonobacter aquaeclarae</name>
    <dbReference type="NCBI Taxonomy" id="563176"/>
    <lineage>
        <taxon>Bacteria</taxon>
        <taxon>Pseudomonadati</taxon>
        <taxon>Bacteroidota</taxon>
        <taxon>Cytophagia</taxon>
        <taxon>Cytophagales</taxon>
        <taxon>Cytophagaceae</taxon>
        <taxon>Siphonobacter</taxon>
    </lineage>
</organism>
<keyword evidence="4" id="KW-1134">Transmembrane beta strand</keyword>
<accession>A0A1G9QJ60</accession>
<evidence type="ECO:0000256" key="5">
    <source>
        <dbReference type="SAM" id="MobiDB-lite"/>
    </source>
</evidence>
<dbReference type="InterPro" id="IPR023997">
    <property type="entry name" value="TonB-dep_OMP_SusC/RagA_CS"/>
</dbReference>
<evidence type="ECO:0000256" key="4">
    <source>
        <dbReference type="PROSITE-ProRule" id="PRU01360"/>
    </source>
</evidence>
<protein>
    <submittedName>
        <fullName evidence="7">TonB-linked outer membrane protein, SusC/RagA family</fullName>
    </submittedName>
</protein>
<dbReference type="EMBL" id="FNGS01000004">
    <property type="protein sequence ID" value="SDM10910.1"/>
    <property type="molecule type" value="Genomic_DNA"/>
</dbReference>
<dbReference type="InterPro" id="IPR037066">
    <property type="entry name" value="Plug_dom_sf"/>
</dbReference>
<keyword evidence="3 4" id="KW-0998">Cell outer membrane</keyword>
<dbReference type="InterPro" id="IPR039426">
    <property type="entry name" value="TonB-dep_rcpt-like"/>
</dbReference>
<evidence type="ECO:0000313" key="7">
    <source>
        <dbReference type="EMBL" id="SDM10910.1"/>
    </source>
</evidence>
<feature type="region of interest" description="Disordered" evidence="5">
    <location>
        <begin position="662"/>
        <end position="683"/>
    </location>
</feature>
<keyword evidence="4" id="KW-0812">Transmembrane</keyword>
<dbReference type="SMART" id="SM00965">
    <property type="entry name" value="STN"/>
    <property type="match status" value="1"/>
</dbReference>
<dbReference type="AlphaFoldDB" id="A0A1G9QJ60"/>
<dbReference type="GO" id="GO:0009279">
    <property type="term" value="C:cell outer membrane"/>
    <property type="evidence" value="ECO:0007669"/>
    <property type="project" value="UniProtKB-SubCell"/>
</dbReference>
<dbReference type="STRING" id="563176.SAMN04488090_2656"/>
<dbReference type="InterPro" id="IPR011662">
    <property type="entry name" value="Secretin/TonB_short_N"/>
</dbReference>
<dbReference type="NCBIfam" id="TIGR04056">
    <property type="entry name" value="OMP_RagA_SusC"/>
    <property type="match status" value="1"/>
</dbReference>
<keyword evidence="2 4" id="KW-0472">Membrane</keyword>
<feature type="domain" description="Secretin/TonB short N-terminal" evidence="6">
    <location>
        <begin position="71"/>
        <end position="123"/>
    </location>
</feature>
<dbReference type="OrthoDB" id="9768177at2"/>
<feature type="compositionally biased region" description="Polar residues" evidence="5">
    <location>
        <begin position="673"/>
        <end position="683"/>
    </location>
</feature>
<dbReference type="Gene3D" id="2.60.40.1120">
    <property type="entry name" value="Carboxypeptidase-like, regulatory domain"/>
    <property type="match status" value="1"/>
</dbReference>
<gene>
    <name evidence="7" type="ORF">SAMN04488090_2656</name>
</gene>
<evidence type="ECO:0000256" key="1">
    <source>
        <dbReference type="ARBA" id="ARBA00022448"/>
    </source>
</evidence>
<comment type="similarity">
    <text evidence="4">Belongs to the TonB-dependent receptor family.</text>
</comment>
<dbReference type="Proteomes" id="UP000198901">
    <property type="component" value="Unassembled WGS sequence"/>
</dbReference>
<dbReference type="Pfam" id="PF13715">
    <property type="entry name" value="CarbopepD_reg_2"/>
    <property type="match status" value="1"/>
</dbReference>
<dbReference type="SUPFAM" id="SSF56935">
    <property type="entry name" value="Porins"/>
    <property type="match status" value="1"/>
</dbReference>
<comment type="subcellular location">
    <subcellularLocation>
        <location evidence="4">Cell outer membrane</location>
        <topology evidence="4">Multi-pass membrane protein</topology>
    </subcellularLocation>
</comment>
<proteinExistence type="inferred from homology"/>
<dbReference type="InterPro" id="IPR008969">
    <property type="entry name" value="CarboxyPept-like_regulatory"/>
</dbReference>
<evidence type="ECO:0000256" key="2">
    <source>
        <dbReference type="ARBA" id="ARBA00023136"/>
    </source>
</evidence>
<dbReference type="InterPro" id="IPR012910">
    <property type="entry name" value="Plug_dom"/>
</dbReference>
<keyword evidence="1 4" id="KW-0813">Transport</keyword>
<dbReference type="RefSeq" id="WP_093202783.1">
    <property type="nucleotide sequence ID" value="NZ_FNGS01000004.1"/>
</dbReference>
<dbReference type="InterPro" id="IPR023996">
    <property type="entry name" value="TonB-dep_OMP_SusC/RagA"/>
</dbReference>
<dbReference type="Gene3D" id="2.170.130.10">
    <property type="entry name" value="TonB-dependent receptor, plug domain"/>
    <property type="match status" value="1"/>
</dbReference>
<dbReference type="FunFam" id="2.170.130.10:FF:000003">
    <property type="entry name" value="SusC/RagA family TonB-linked outer membrane protein"/>
    <property type="match status" value="1"/>
</dbReference>
<dbReference type="NCBIfam" id="TIGR04057">
    <property type="entry name" value="SusC_RagA_signa"/>
    <property type="match status" value="1"/>
</dbReference>
<dbReference type="SUPFAM" id="SSF49464">
    <property type="entry name" value="Carboxypeptidase regulatory domain-like"/>
    <property type="match status" value="1"/>
</dbReference>
<evidence type="ECO:0000259" key="6">
    <source>
        <dbReference type="SMART" id="SM00965"/>
    </source>
</evidence>
<keyword evidence="8" id="KW-1185">Reference proteome</keyword>
<name>A0A1G9QJ60_9BACT</name>
<evidence type="ECO:0000313" key="8">
    <source>
        <dbReference type="Proteomes" id="UP000198901"/>
    </source>
</evidence>
<dbReference type="Pfam" id="PF07715">
    <property type="entry name" value="Plug"/>
    <property type="match status" value="1"/>
</dbReference>
<sequence>MKKFDMTRYVPFRGAYPKKLLRIMKLTVFLSWLGLMIVHAEGYSQKNRMDVQIKDETFSTLLRQIEERSDYHVFYKDNLFSGEKKHLTLTLKNETIPTILHRAFRGTEYSYQIIGRQIAIYRNEEKKTLTTMIPPAVLYFWPGVRITPTAREITGLVQDAKGSGVLPGATVKVKGTDRGVVTNAQGRFSINANTGETLIFSHIGYIPKEVAVDARSSYIIDLDEEMAGLNEVVVVGFGTQRKATVTGSLATITTEDLKQSPTANLTNALAGRLPGLMANQFSGGEPGVDRSDILIRGMGTYGNTSPIVIIDGLERSMDYLAPSEIETFSILKDASATAPYGVRGANGVILITTRRGKIQDKATVNFKASIGVNQPVKFPTYLGSGDYAMLYNEARKNDSPGVDPANLNLFSEQAIESFRKAKGDNSDGLGYNWNYFDYAFKPGVQKDYSLSINGGSTRARYFVLANFFQQDGNYRHTNLAAYNTQAVFKRYNFRSNIDIDITKDFYARLDIGARITDRNAPGTTANRIVEMANTQPSYLPIIVESNNNPANQVFEANNPLGMLYGDQIYRFNILGELSRTGFLNEKNTYLNGSFALGHHLDFVTRGLKIEGLFSYDASDGIWVNRNVGTYSEGYREYPGYATVVPEDGSDVYRTPGHYQGKYKRGNKYDTDQPIGNSSSRNNADGRSYFQVKLDYMRKFGRHDVTGMILANRSKRIINNQVPFSYQGVTSRMTYAYDDRYLFEINAAYNGSENFAKGKRYGFFPAVSAGWVLSRENFLSGTASWLDNLKIRGSYGLVGSDKIPNDKRFIYLQYFGGGDDYSFGTDNFGSGAGGGLKEGDLANINLTWEKARKANIGIDATLLKHLTISVDVFHEHRFDIITDMGGGDKLGFPTIVGKNAPYLNSGIVDNRGIDFEVGWSGNVGNSFSYYIRPNLTFARNKIIFMNEIPYKAAWRGQTGKRINEHFDYVVDHFVRDQQEASELNARNNGAGFQPWGRLGPGDVVYKDLNGDGVITDLGDRKNLGNPRNPQLMFGIPVGMRFKGFDFSMLLQGATMTSVQLTGAAVWDFPLFSQDKYGKVKPMHLDRWTPATAATAKYPALHYGEHTNNKNVNSSLFLYDASYLRLKTIELGYNIPKRMLRFSGLQSVRLYAQGMNLLTWDKLKSVDIDPETKEGSGDWYPIQKVYNFGIDITF</sequence>
<dbReference type="PROSITE" id="PS52016">
    <property type="entry name" value="TONB_DEPENDENT_REC_3"/>
    <property type="match status" value="1"/>
</dbReference>